<sequence>VRLSVITPVLNASATLARTIDSVLSQKSAGTEYIIIDGGSIDGSQAIAKSFEADIDMLLSEPDEGIADAMNKGIYHAQGDYIGILNADDYYCPRTLSIISETTSVHDADVVYGDVEYLDPTSDLRMTR</sequence>
<reference evidence="2" key="1">
    <citation type="submission" date="2018-05" db="EMBL/GenBank/DDBJ databases">
        <authorList>
            <person name="Lanie J.A."/>
            <person name="Ng W.-L."/>
            <person name="Kazmierczak K.M."/>
            <person name="Andrzejewski T.M."/>
            <person name="Davidsen T.M."/>
            <person name="Wayne K.J."/>
            <person name="Tettelin H."/>
            <person name="Glass J.I."/>
            <person name="Rusch D."/>
            <person name="Podicherti R."/>
            <person name="Tsui H.-C.T."/>
            <person name="Winkler M.E."/>
        </authorList>
    </citation>
    <scope>NUCLEOTIDE SEQUENCE</scope>
</reference>
<name>A0A383E7R9_9ZZZZ</name>
<protein>
    <recommendedName>
        <fullName evidence="1">Glycosyltransferase 2-like domain-containing protein</fullName>
    </recommendedName>
</protein>
<gene>
    <name evidence="2" type="ORF">METZ01_LOCUS505761</name>
</gene>
<dbReference type="PANTHER" id="PTHR22916:SF3">
    <property type="entry name" value="UDP-GLCNAC:BETAGAL BETA-1,3-N-ACETYLGLUCOSAMINYLTRANSFERASE-LIKE PROTEIN 1"/>
    <property type="match status" value="1"/>
</dbReference>
<dbReference type="PANTHER" id="PTHR22916">
    <property type="entry name" value="GLYCOSYLTRANSFERASE"/>
    <property type="match status" value="1"/>
</dbReference>
<dbReference type="InterPro" id="IPR001173">
    <property type="entry name" value="Glyco_trans_2-like"/>
</dbReference>
<proteinExistence type="predicted"/>
<evidence type="ECO:0000313" key="2">
    <source>
        <dbReference type="EMBL" id="SVE52907.1"/>
    </source>
</evidence>
<dbReference type="Pfam" id="PF00535">
    <property type="entry name" value="Glycos_transf_2"/>
    <property type="match status" value="1"/>
</dbReference>
<feature type="non-terminal residue" evidence="2">
    <location>
        <position position="128"/>
    </location>
</feature>
<dbReference type="EMBL" id="UINC01223629">
    <property type="protein sequence ID" value="SVE52907.1"/>
    <property type="molecule type" value="Genomic_DNA"/>
</dbReference>
<feature type="domain" description="Glycosyltransferase 2-like" evidence="1">
    <location>
        <begin position="4"/>
        <end position="117"/>
    </location>
</feature>
<dbReference type="Gene3D" id="3.90.550.10">
    <property type="entry name" value="Spore Coat Polysaccharide Biosynthesis Protein SpsA, Chain A"/>
    <property type="match status" value="1"/>
</dbReference>
<dbReference type="AlphaFoldDB" id="A0A383E7R9"/>
<organism evidence="2">
    <name type="scientific">marine metagenome</name>
    <dbReference type="NCBI Taxonomy" id="408172"/>
    <lineage>
        <taxon>unclassified sequences</taxon>
        <taxon>metagenomes</taxon>
        <taxon>ecological metagenomes</taxon>
    </lineage>
</organism>
<dbReference type="SUPFAM" id="SSF53448">
    <property type="entry name" value="Nucleotide-diphospho-sugar transferases"/>
    <property type="match status" value="1"/>
</dbReference>
<dbReference type="InterPro" id="IPR029044">
    <property type="entry name" value="Nucleotide-diphossugar_trans"/>
</dbReference>
<evidence type="ECO:0000259" key="1">
    <source>
        <dbReference type="Pfam" id="PF00535"/>
    </source>
</evidence>
<accession>A0A383E7R9</accession>
<dbReference type="GO" id="GO:0016758">
    <property type="term" value="F:hexosyltransferase activity"/>
    <property type="evidence" value="ECO:0007669"/>
    <property type="project" value="UniProtKB-ARBA"/>
</dbReference>
<feature type="non-terminal residue" evidence="2">
    <location>
        <position position="1"/>
    </location>
</feature>